<dbReference type="EMBL" id="CP165734">
    <property type="protein sequence ID" value="XDV55169.1"/>
    <property type="molecule type" value="Genomic_DNA"/>
</dbReference>
<dbReference type="AlphaFoldDB" id="A0AB39XCC3"/>
<dbReference type="RefSeq" id="WP_369719626.1">
    <property type="nucleotide sequence ID" value="NZ_CP165734.1"/>
</dbReference>
<dbReference type="Pfam" id="PF09957">
    <property type="entry name" value="VapB_antitoxin"/>
    <property type="match status" value="1"/>
</dbReference>
<organism evidence="1">
    <name type="scientific">Bradyrhizobium sp. LLZ17</name>
    <dbReference type="NCBI Taxonomy" id="3239388"/>
    <lineage>
        <taxon>Bacteria</taxon>
        <taxon>Pseudomonadati</taxon>
        <taxon>Pseudomonadota</taxon>
        <taxon>Alphaproteobacteria</taxon>
        <taxon>Hyphomicrobiales</taxon>
        <taxon>Nitrobacteraceae</taxon>
        <taxon>Bradyrhizobium</taxon>
    </lineage>
</organism>
<sequence length="70" mass="7989">MAMRTNIEIDNTLMAEARKASGHATKKQTVKEALRLMIKLRGQHEAGAAFGKHRWRSNLARRRKARQSTC</sequence>
<proteinExistence type="predicted"/>
<name>A0AB39XCC3_9BRAD</name>
<accession>A0AB39XCC3</accession>
<protein>
    <submittedName>
        <fullName evidence="1">Type II toxin-antitoxin system VapB family antitoxin</fullName>
    </submittedName>
</protein>
<evidence type="ECO:0000313" key="1">
    <source>
        <dbReference type="EMBL" id="XDV55169.1"/>
    </source>
</evidence>
<gene>
    <name evidence="1" type="ORF">AB8Z38_20300</name>
</gene>
<dbReference type="InterPro" id="IPR019239">
    <property type="entry name" value="VapB_antitoxin"/>
</dbReference>
<reference evidence="1" key="1">
    <citation type="submission" date="2024-08" db="EMBL/GenBank/DDBJ databases">
        <authorList>
            <person name="Chaddad Z."/>
            <person name="Lamrabet M."/>
            <person name="Bouhnik O."/>
            <person name="Alami S."/>
            <person name="Wipf D."/>
            <person name="Courty P.E."/>
            <person name="Missbah El Idrissi M."/>
        </authorList>
    </citation>
    <scope>NUCLEOTIDE SEQUENCE</scope>
    <source>
        <strain evidence="1">LLZ17</strain>
    </source>
</reference>